<comment type="caution">
    <text evidence="6">The sequence shown here is derived from an EMBL/GenBank/DDBJ whole genome shotgun (WGS) entry which is preliminary data.</text>
</comment>
<evidence type="ECO:0000313" key="5">
    <source>
        <dbReference type="EMBL" id="TNC43629.1"/>
    </source>
</evidence>
<dbReference type="PANTHER" id="PTHR44196">
    <property type="entry name" value="DEHYDROGENASE/REDUCTASE SDR FAMILY MEMBER 7B"/>
    <property type="match status" value="1"/>
</dbReference>
<dbReference type="PRINTS" id="PR00081">
    <property type="entry name" value="GDHRDH"/>
</dbReference>
<evidence type="ECO:0000256" key="2">
    <source>
        <dbReference type="ARBA" id="ARBA00023002"/>
    </source>
</evidence>
<dbReference type="Gene3D" id="3.40.50.720">
    <property type="entry name" value="NAD(P)-binding Rossmann-like Domain"/>
    <property type="match status" value="1"/>
</dbReference>
<dbReference type="GO" id="GO:0016491">
    <property type="term" value="F:oxidoreductase activity"/>
    <property type="evidence" value="ECO:0007669"/>
    <property type="project" value="UniProtKB-KW"/>
</dbReference>
<keyword evidence="2" id="KW-0560">Oxidoreductase</keyword>
<dbReference type="RefSeq" id="WP_139105918.1">
    <property type="nucleotide sequence ID" value="NZ_VDFR01000053.1"/>
</dbReference>
<organism evidence="6 7">
    <name type="scientific">Mumia zhuanghuii</name>
    <dbReference type="NCBI Taxonomy" id="2585211"/>
    <lineage>
        <taxon>Bacteria</taxon>
        <taxon>Bacillati</taxon>
        <taxon>Actinomycetota</taxon>
        <taxon>Actinomycetes</taxon>
        <taxon>Propionibacteriales</taxon>
        <taxon>Nocardioidaceae</taxon>
        <taxon>Mumia</taxon>
    </lineage>
</organism>
<feature type="domain" description="Ketoreductase" evidence="4">
    <location>
        <begin position="7"/>
        <end position="193"/>
    </location>
</feature>
<evidence type="ECO:0000256" key="3">
    <source>
        <dbReference type="RuleBase" id="RU000363"/>
    </source>
</evidence>
<proteinExistence type="inferred from homology"/>
<dbReference type="SMART" id="SM00822">
    <property type="entry name" value="PKS_KR"/>
    <property type="match status" value="1"/>
</dbReference>
<protein>
    <submittedName>
        <fullName evidence="6">SDR family NAD(P)-dependent oxidoreductase</fullName>
    </submittedName>
</protein>
<gene>
    <name evidence="6" type="ORF">FHE65_12015</name>
    <name evidence="5" type="ORF">FHE65_18420</name>
</gene>
<dbReference type="OrthoDB" id="9775296at2"/>
<comment type="similarity">
    <text evidence="1 3">Belongs to the short-chain dehydrogenases/reductases (SDR) family.</text>
</comment>
<dbReference type="Proteomes" id="UP000306740">
    <property type="component" value="Unassembled WGS sequence"/>
</dbReference>
<accession>A0A5C4MQQ2</accession>
<reference evidence="6 7" key="1">
    <citation type="submission" date="2019-05" db="EMBL/GenBank/DDBJ databases">
        <title>Mumia sp. nov., isolated from the intestinal contents of plateau pika (Ochotona curzoniae) in the Qinghai-Tibet plateau of China.</title>
        <authorList>
            <person name="Tian Z."/>
        </authorList>
    </citation>
    <scope>NUCLEOTIDE SEQUENCE [LARGE SCALE GENOMIC DNA]</scope>
    <source>
        <strain evidence="7">527</strain>
        <strain evidence="6">Z527</strain>
    </source>
</reference>
<dbReference type="EMBL" id="VDFR01000053">
    <property type="protein sequence ID" value="TNC46657.1"/>
    <property type="molecule type" value="Genomic_DNA"/>
</dbReference>
<dbReference type="AlphaFoldDB" id="A0A5C4MQQ2"/>
<dbReference type="InterPro" id="IPR002347">
    <property type="entry name" value="SDR_fam"/>
</dbReference>
<dbReference type="CDD" id="cd05233">
    <property type="entry name" value="SDR_c"/>
    <property type="match status" value="1"/>
</dbReference>
<dbReference type="GO" id="GO:0016020">
    <property type="term" value="C:membrane"/>
    <property type="evidence" value="ECO:0007669"/>
    <property type="project" value="TreeGrafter"/>
</dbReference>
<evidence type="ECO:0000313" key="6">
    <source>
        <dbReference type="EMBL" id="TNC46657.1"/>
    </source>
</evidence>
<evidence type="ECO:0000259" key="4">
    <source>
        <dbReference type="SMART" id="SM00822"/>
    </source>
</evidence>
<dbReference type="Pfam" id="PF00106">
    <property type="entry name" value="adh_short"/>
    <property type="match status" value="1"/>
</dbReference>
<dbReference type="SUPFAM" id="SSF51735">
    <property type="entry name" value="NAD(P)-binding Rossmann-fold domains"/>
    <property type="match status" value="1"/>
</dbReference>
<dbReference type="InterPro" id="IPR057326">
    <property type="entry name" value="KR_dom"/>
</dbReference>
<evidence type="ECO:0000313" key="7">
    <source>
        <dbReference type="Proteomes" id="UP000306740"/>
    </source>
</evidence>
<dbReference type="EMBL" id="VDFR01000080">
    <property type="protein sequence ID" value="TNC43629.1"/>
    <property type="molecule type" value="Genomic_DNA"/>
</dbReference>
<sequence length="288" mass="31091">MTVRSRDRVLVTGAASGLGLALVARLLERDCRVLATDVHAEYPDSLSALGATTPGGGSLTYRRLDVRSDEDWEAARAWVEDAWKGIDVVVNNAGVASGGRIELTTSEEWEWITEINLLGVARGCRTFVPLLKQQRSGTIVNTASAAGLVHPPRMSEYNAVKAGVVALSETLRWELEPYGVAVSVVCPSFFRTNLADSIRSADPDARASARELIDGSKRSADTVAVEVLRQLDAGKHLILPDREARIAYVAKRFVPSLYRAAMLRAARKAAVEDEARGGPRTAGAQVVR</sequence>
<dbReference type="InterPro" id="IPR036291">
    <property type="entry name" value="NAD(P)-bd_dom_sf"/>
</dbReference>
<name>A0A5C4MQQ2_9ACTN</name>
<dbReference type="PRINTS" id="PR00080">
    <property type="entry name" value="SDRFAMILY"/>
</dbReference>
<dbReference type="PANTHER" id="PTHR44196:SF1">
    <property type="entry name" value="DEHYDROGENASE_REDUCTASE SDR FAMILY MEMBER 7B"/>
    <property type="match status" value="1"/>
</dbReference>
<evidence type="ECO:0000256" key="1">
    <source>
        <dbReference type="ARBA" id="ARBA00006484"/>
    </source>
</evidence>